<feature type="region of interest" description="Disordered" evidence="1">
    <location>
        <begin position="1"/>
        <end position="23"/>
    </location>
</feature>
<dbReference type="Proteomes" id="UP000799423">
    <property type="component" value="Unassembled WGS sequence"/>
</dbReference>
<sequence length="272" mass="30756">MKTSKYAPRTPAESLAQSKSQKLSKDKERATRLLGRLRWKAELLMVSYYRTMEIVQAELQKSTHHEVHHSMESGATANMVQKQAESMFKVDFFEWYTLLERYVTDCLAVFGFSVSASAPRNNVNALRYITNPDAMRPLASHAFHANLLEALDDEQCPLHDSLGAQGVRIQLGLAKDYRNAWKGADEKVLSSNAADDENSRKNIPLQDLQLELMLRTLVLGCEQAHSVVQAYSTAVNGNNLTSRDFQPQTHGYTTMDTDDQPFEYMDDAMDLD</sequence>
<organism evidence="2 3">
    <name type="scientific">Plenodomus tracheiphilus IPT5</name>
    <dbReference type="NCBI Taxonomy" id="1408161"/>
    <lineage>
        <taxon>Eukaryota</taxon>
        <taxon>Fungi</taxon>
        <taxon>Dikarya</taxon>
        <taxon>Ascomycota</taxon>
        <taxon>Pezizomycotina</taxon>
        <taxon>Dothideomycetes</taxon>
        <taxon>Pleosporomycetidae</taxon>
        <taxon>Pleosporales</taxon>
        <taxon>Pleosporineae</taxon>
        <taxon>Leptosphaeriaceae</taxon>
        <taxon>Plenodomus</taxon>
    </lineage>
</organism>
<protein>
    <submittedName>
        <fullName evidence="2">Uncharacterized protein</fullName>
    </submittedName>
</protein>
<dbReference type="OrthoDB" id="3858188at2759"/>
<evidence type="ECO:0000256" key="1">
    <source>
        <dbReference type="SAM" id="MobiDB-lite"/>
    </source>
</evidence>
<evidence type="ECO:0000313" key="3">
    <source>
        <dbReference type="Proteomes" id="UP000799423"/>
    </source>
</evidence>
<dbReference type="EMBL" id="MU006294">
    <property type="protein sequence ID" value="KAF2853707.1"/>
    <property type="molecule type" value="Genomic_DNA"/>
</dbReference>
<evidence type="ECO:0000313" key="2">
    <source>
        <dbReference type="EMBL" id="KAF2853707.1"/>
    </source>
</evidence>
<accession>A0A6A7BG76</accession>
<dbReference type="AlphaFoldDB" id="A0A6A7BG76"/>
<keyword evidence="3" id="KW-1185">Reference proteome</keyword>
<name>A0A6A7BG76_9PLEO</name>
<proteinExistence type="predicted"/>
<gene>
    <name evidence="2" type="ORF">T440DRAFT_389138</name>
</gene>
<reference evidence="2" key="1">
    <citation type="submission" date="2020-01" db="EMBL/GenBank/DDBJ databases">
        <authorList>
            <consortium name="DOE Joint Genome Institute"/>
            <person name="Haridas S."/>
            <person name="Albert R."/>
            <person name="Binder M."/>
            <person name="Bloem J."/>
            <person name="Labutti K."/>
            <person name="Salamov A."/>
            <person name="Andreopoulos B."/>
            <person name="Baker S.E."/>
            <person name="Barry K."/>
            <person name="Bills G."/>
            <person name="Bluhm B.H."/>
            <person name="Cannon C."/>
            <person name="Castanera R."/>
            <person name="Culley D.E."/>
            <person name="Daum C."/>
            <person name="Ezra D."/>
            <person name="Gonzalez J.B."/>
            <person name="Henrissat B."/>
            <person name="Kuo A."/>
            <person name="Liang C."/>
            <person name="Lipzen A."/>
            <person name="Lutzoni F."/>
            <person name="Magnuson J."/>
            <person name="Mondo S."/>
            <person name="Nolan M."/>
            <person name="Ohm R."/>
            <person name="Pangilinan J."/>
            <person name="Park H.-J."/>
            <person name="Ramirez L."/>
            <person name="Alfaro M."/>
            <person name="Sun H."/>
            <person name="Tritt A."/>
            <person name="Yoshinaga Y."/>
            <person name="Zwiers L.-H."/>
            <person name="Turgeon B.G."/>
            <person name="Goodwin S.B."/>
            <person name="Spatafora J.W."/>
            <person name="Crous P.W."/>
            <person name="Grigoriev I.V."/>
        </authorList>
    </citation>
    <scope>NUCLEOTIDE SEQUENCE</scope>
    <source>
        <strain evidence="2">IPT5</strain>
    </source>
</reference>